<accession>A0A5C3NYV1</accession>
<proteinExistence type="predicted"/>
<keyword evidence="2" id="KW-1185">Reference proteome</keyword>
<gene>
    <name evidence="1" type="ORF">K466DRAFT_295941</name>
</gene>
<dbReference type="Proteomes" id="UP000308197">
    <property type="component" value="Unassembled WGS sequence"/>
</dbReference>
<reference evidence="1 2" key="1">
    <citation type="journal article" date="2019" name="Nat. Ecol. Evol.">
        <title>Megaphylogeny resolves global patterns of mushroom evolution.</title>
        <authorList>
            <person name="Varga T."/>
            <person name="Krizsan K."/>
            <person name="Foldi C."/>
            <person name="Dima B."/>
            <person name="Sanchez-Garcia M."/>
            <person name="Sanchez-Ramirez S."/>
            <person name="Szollosi G.J."/>
            <person name="Szarkandi J.G."/>
            <person name="Papp V."/>
            <person name="Albert L."/>
            <person name="Andreopoulos W."/>
            <person name="Angelini C."/>
            <person name="Antonin V."/>
            <person name="Barry K.W."/>
            <person name="Bougher N.L."/>
            <person name="Buchanan P."/>
            <person name="Buyck B."/>
            <person name="Bense V."/>
            <person name="Catcheside P."/>
            <person name="Chovatia M."/>
            <person name="Cooper J."/>
            <person name="Damon W."/>
            <person name="Desjardin D."/>
            <person name="Finy P."/>
            <person name="Geml J."/>
            <person name="Haridas S."/>
            <person name="Hughes K."/>
            <person name="Justo A."/>
            <person name="Karasinski D."/>
            <person name="Kautmanova I."/>
            <person name="Kiss B."/>
            <person name="Kocsube S."/>
            <person name="Kotiranta H."/>
            <person name="LaButti K.M."/>
            <person name="Lechner B.E."/>
            <person name="Liimatainen K."/>
            <person name="Lipzen A."/>
            <person name="Lukacs Z."/>
            <person name="Mihaltcheva S."/>
            <person name="Morgado L.N."/>
            <person name="Niskanen T."/>
            <person name="Noordeloos M.E."/>
            <person name="Ohm R.A."/>
            <person name="Ortiz-Santana B."/>
            <person name="Ovrebo C."/>
            <person name="Racz N."/>
            <person name="Riley R."/>
            <person name="Savchenko A."/>
            <person name="Shiryaev A."/>
            <person name="Soop K."/>
            <person name="Spirin V."/>
            <person name="Szebenyi C."/>
            <person name="Tomsovsky M."/>
            <person name="Tulloss R.E."/>
            <person name="Uehling J."/>
            <person name="Grigoriev I.V."/>
            <person name="Vagvolgyi C."/>
            <person name="Papp T."/>
            <person name="Martin F.M."/>
            <person name="Miettinen O."/>
            <person name="Hibbett D.S."/>
            <person name="Nagy L.G."/>
        </authorList>
    </citation>
    <scope>NUCLEOTIDE SEQUENCE [LARGE SCALE GENOMIC DNA]</scope>
    <source>
        <strain evidence="1 2">HHB13444</strain>
    </source>
</reference>
<name>A0A5C3NYV1_9APHY</name>
<dbReference type="InParanoid" id="A0A5C3NYV1"/>
<dbReference type="EMBL" id="ML211469">
    <property type="protein sequence ID" value="TFK82595.1"/>
    <property type="molecule type" value="Genomic_DNA"/>
</dbReference>
<sequence>MAPHVSDSAEDLTRTEPGDMLQRICISLNWNHGQDIAKSQVLIHRRRRDRGERCLRRTEDAAVSLMHKLEHAWRVRTRLEFPVYPPRRPWLKLPPSPRIPFPATLSPSALIPLFLLLAVLKSKDDDVLHCDMSSPDAECMTDVHEATSGVSALVAHPRRVPQSCPFMPGRRARKWQVQEN</sequence>
<dbReference type="AlphaFoldDB" id="A0A5C3NYV1"/>
<protein>
    <submittedName>
        <fullName evidence="1">Uncharacterized protein</fullName>
    </submittedName>
</protein>
<evidence type="ECO:0000313" key="1">
    <source>
        <dbReference type="EMBL" id="TFK82595.1"/>
    </source>
</evidence>
<evidence type="ECO:0000313" key="2">
    <source>
        <dbReference type="Proteomes" id="UP000308197"/>
    </source>
</evidence>
<organism evidence="1 2">
    <name type="scientific">Polyporus arcularius HHB13444</name>
    <dbReference type="NCBI Taxonomy" id="1314778"/>
    <lineage>
        <taxon>Eukaryota</taxon>
        <taxon>Fungi</taxon>
        <taxon>Dikarya</taxon>
        <taxon>Basidiomycota</taxon>
        <taxon>Agaricomycotina</taxon>
        <taxon>Agaricomycetes</taxon>
        <taxon>Polyporales</taxon>
        <taxon>Polyporaceae</taxon>
        <taxon>Polyporus</taxon>
    </lineage>
</organism>